<dbReference type="AlphaFoldDB" id="A0A392MK82"/>
<comment type="caution">
    <text evidence="1">The sequence shown here is derived from an EMBL/GenBank/DDBJ whole genome shotgun (WGS) entry which is preliminary data.</text>
</comment>
<protein>
    <submittedName>
        <fullName evidence="1">Uncharacterized protein</fullName>
    </submittedName>
</protein>
<evidence type="ECO:0000313" key="2">
    <source>
        <dbReference type="Proteomes" id="UP000265520"/>
    </source>
</evidence>
<reference evidence="1 2" key="1">
    <citation type="journal article" date="2018" name="Front. Plant Sci.">
        <title>Red Clover (Trifolium pratense) and Zigzag Clover (T. medium) - A Picture of Genomic Similarities and Differences.</title>
        <authorList>
            <person name="Dluhosova J."/>
            <person name="Istvanek J."/>
            <person name="Nedelnik J."/>
            <person name="Repkova J."/>
        </authorList>
    </citation>
    <scope>NUCLEOTIDE SEQUENCE [LARGE SCALE GENOMIC DNA]</scope>
    <source>
        <strain evidence="2">cv. 10/8</strain>
        <tissue evidence="1">Leaf</tissue>
    </source>
</reference>
<name>A0A392MK82_9FABA</name>
<keyword evidence="2" id="KW-1185">Reference proteome</keyword>
<dbReference type="Proteomes" id="UP000265520">
    <property type="component" value="Unassembled WGS sequence"/>
</dbReference>
<gene>
    <name evidence="1" type="ORF">A2U01_0008649</name>
</gene>
<sequence length="95" mass="10025">MEDSEVAKRCKHALEDMHASASEAPTMAVCVPTAIKCSNGSVFPSKVGRWGVLKPSGTRVSHNTCDRGWDSMISSSFSCPVALFAFSCSIAATLA</sequence>
<organism evidence="1 2">
    <name type="scientific">Trifolium medium</name>
    <dbReference type="NCBI Taxonomy" id="97028"/>
    <lineage>
        <taxon>Eukaryota</taxon>
        <taxon>Viridiplantae</taxon>
        <taxon>Streptophyta</taxon>
        <taxon>Embryophyta</taxon>
        <taxon>Tracheophyta</taxon>
        <taxon>Spermatophyta</taxon>
        <taxon>Magnoliopsida</taxon>
        <taxon>eudicotyledons</taxon>
        <taxon>Gunneridae</taxon>
        <taxon>Pentapetalae</taxon>
        <taxon>rosids</taxon>
        <taxon>fabids</taxon>
        <taxon>Fabales</taxon>
        <taxon>Fabaceae</taxon>
        <taxon>Papilionoideae</taxon>
        <taxon>50 kb inversion clade</taxon>
        <taxon>NPAAA clade</taxon>
        <taxon>Hologalegina</taxon>
        <taxon>IRL clade</taxon>
        <taxon>Trifolieae</taxon>
        <taxon>Trifolium</taxon>
    </lineage>
</organism>
<evidence type="ECO:0000313" key="1">
    <source>
        <dbReference type="EMBL" id="MCH87771.1"/>
    </source>
</evidence>
<accession>A0A392MK82</accession>
<dbReference type="EMBL" id="LXQA010012875">
    <property type="protein sequence ID" value="MCH87771.1"/>
    <property type="molecule type" value="Genomic_DNA"/>
</dbReference>
<proteinExistence type="predicted"/>